<evidence type="ECO:0008006" key="3">
    <source>
        <dbReference type="Google" id="ProtNLM"/>
    </source>
</evidence>
<sequence length="308" mass="36080">MSNIEFPRNYDFYLSKGREALEAGHLSEGLYFLEEAYLKKQETIVNWLIVSTAFELGEFVKALNYMNEEKAFYLESVERFTLYFQALLVVKQFDLARKVLWDTKQRKLFSEEEQHGFDYQLELQEQLHQVERQQMIKEIKKRLEDLPNQTAYEQMVQVKEIAAMSLKQKVQLSQKMLTNPSVTPIVRNFLFEELSRSGVNQEIEIIAVDGSRLKLNPVEIGLPEYSVLERSIAEKMKQELADTDPVLLENLLEELRLEMALLYPIQSAYDDPKGWTASLYSEYLERPLSLHPRIEKIRGILKKAMVVL</sequence>
<protein>
    <recommendedName>
        <fullName evidence="3">Hydrolase</fullName>
    </recommendedName>
</protein>
<dbReference type="RefSeq" id="WP_146622913.1">
    <property type="nucleotide sequence ID" value="NZ_BJCC01000019.1"/>
</dbReference>
<evidence type="ECO:0000313" key="2">
    <source>
        <dbReference type="Proteomes" id="UP000290567"/>
    </source>
</evidence>
<comment type="caution">
    <text evidence="1">The sequence shown here is derived from an EMBL/GenBank/DDBJ whole genome shotgun (WGS) entry which is preliminary data.</text>
</comment>
<gene>
    <name evidence="1" type="ORF">NRIC_23800</name>
</gene>
<dbReference type="OrthoDB" id="1655898at2"/>
<reference evidence="2" key="1">
    <citation type="submission" date="2019-02" db="EMBL/GenBank/DDBJ databases">
        <title>Draft genome sequence of Enterococcus sp. Gos25-1.</title>
        <authorList>
            <person name="Tanaka N."/>
            <person name="Shiwa Y."/>
            <person name="Fujita N."/>
        </authorList>
    </citation>
    <scope>NUCLEOTIDE SEQUENCE [LARGE SCALE GENOMIC DNA]</scope>
    <source>
        <strain evidence="2">Gos25-1</strain>
    </source>
</reference>
<organism evidence="1 2">
    <name type="scientific">Enterococcus florum</name>
    <dbReference type="NCBI Taxonomy" id="2480627"/>
    <lineage>
        <taxon>Bacteria</taxon>
        <taxon>Bacillati</taxon>
        <taxon>Bacillota</taxon>
        <taxon>Bacilli</taxon>
        <taxon>Lactobacillales</taxon>
        <taxon>Enterococcaceae</taxon>
        <taxon>Enterococcus</taxon>
    </lineage>
</organism>
<proteinExistence type="predicted"/>
<keyword evidence="2" id="KW-1185">Reference proteome</keyword>
<accession>A0A4V0WPN6</accession>
<dbReference type="Proteomes" id="UP000290567">
    <property type="component" value="Unassembled WGS sequence"/>
</dbReference>
<dbReference type="EMBL" id="BJCC01000019">
    <property type="protein sequence ID" value="GCF94489.1"/>
    <property type="molecule type" value="Genomic_DNA"/>
</dbReference>
<name>A0A4V0WPN6_9ENTE</name>
<evidence type="ECO:0000313" key="1">
    <source>
        <dbReference type="EMBL" id="GCF94489.1"/>
    </source>
</evidence>
<dbReference type="AlphaFoldDB" id="A0A4V0WPN6"/>